<name>A0A1E3NVG2_WICAA</name>
<feature type="region of interest" description="Disordered" evidence="1">
    <location>
        <begin position="231"/>
        <end position="259"/>
    </location>
</feature>
<feature type="region of interest" description="Disordered" evidence="1">
    <location>
        <begin position="384"/>
        <end position="403"/>
    </location>
</feature>
<feature type="compositionally biased region" description="Low complexity" evidence="1">
    <location>
        <begin position="87"/>
        <end position="103"/>
    </location>
</feature>
<feature type="region of interest" description="Disordered" evidence="1">
    <location>
        <begin position="326"/>
        <end position="350"/>
    </location>
</feature>
<keyword evidence="3" id="KW-1185">Reference proteome</keyword>
<gene>
    <name evidence="2" type="ORF">WICANDRAFT_65346</name>
</gene>
<dbReference type="RefSeq" id="XP_019036291.1">
    <property type="nucleotide sequence ID" value="XM_019183894.1"/>
</dbReference>
<dbReference type="Proteomes" id="UP000094112">
    <property type="component" value="Unassembled WGS sequence"/>
</dbReference>
<protein>
    <submittedName>
        <fullName evidence="2">Uncharacterized protein</fullName>
    </submittedName>
</protein>
<proteinExistence type="predicted"/>
<evidence type="ECO:0000313" key="3">
    <source>
        <dbReference type="Proteomes" id="UP000094112"/>
    </source>
</evidence>
<organism evidence="2 3">
    <name type="scientific">Wickerhamomyces anomalus (strain ATCC 58044 / CBS 1984 / NCYC 433 / NRRL Y-366-8)</name>
    <name type="common">Yeast</name>
    <name type="synonym">Hansenula anomala</name>
    <dbReference type="NCBI Taxonomy" id="683960"/>
    <lineage>
        <taxon>Eukaryota</taxon>
        <taxon>Fungi</taxon>
        <taxon>Dikarya</taxon>
        <taxon>Ascomycota</taxon>
        <taxon>Saccharomycotina</taxon>
        <taxon>Saccharomycetes</taxon>
        <taxon>Phaffomycetales</taxon>
        <taxon>Wickerhamomycetaceae</taxon>
        <taxon>Wickerhamomyces</taxon>
    </lineage>
</organism>
<dbReference type="EMBL" id="KV454214">
    <property type="protein sequence ID" value="ODQ57084.1"/>
    <property type="molecule type" value="Genomic_DNA"/>
</dbReference>
<accession>A0A1E3NVG2</accession>
<reference evidence="2 3" key="1">
    <citation type="journal article" date="2016" name="Proc. Natl. Acad. Sci. U.S.A.">
        <title>Comparative genomics of biotechnologically important yeasts.</title>
        <authorList>
            <person name="Riley R."/>
            <person name="Haridas S."/>
            <person name="Wolfe K.H."/>
            <person name="Lopes M.R."/>
            <person name="Hittinger C.T."/>
            <person name="Goeker M."/>
            <person name="Salamov A.A."/>
            <person name="Wisecaver J.H."/>
            <person name="Long T.M."/>
            <person name="Calvey C.H."/>
            <person name="Aerts A.L."/>
            <person name="Barry K.W."/>
            <person name="Choi C."/>
            <person name="Clum A."/>
            <person name="Coughlan A.Y."/>
            <person name="Deshpande S."/>
            <person name="Douglass A.P."/>
            <person name="Hanson S.J."/>
            <person name="Klenk H.-P."/>
            <person name="LaButti K.M."/>
            <person name="Lapidus A."/>
            <person name="Lindquist E.A."/>
            <person name="Lipzen A.M."/>
            <person name="Meier-Kolthoff J.P."/>
            <person name="Ohm R.A."/>
            <person name="Otillar R.P."/>
            <person name="Pangilinan J.L."/>
            <person name="Peng Y."/>
            <person name="Rokas A."/>
            <person name="Rosa C.A."/>
            <person name="Scheuner C."/>
            <person name="Sibirny A.A."/>
            <person name="Slot J.C."/>
            <person name="Stielow J.B."/>
            <person name="Sun H."/>
            <person name="Kurtzman C.P."/>
            <person name="Blackwell M."/>
            <person name="Grigoriev I.V."/>
            <person name="Jeffries T.W."/>
        </authorList>
    </citation>
    <scope>NUCLEOTIDE SEQUENCE [LARGE SCALE GENOMIC DNA]</scope>
    <source>
        <strain evidence="3">ATCC 58044 / CBS 1984 / NCYC 433 / NRRL Y-366-8</strain>
    </source>
</reference>
<feature type="compositionally biased region" description="Basic and acidic residues" evidence="1">
    <location>
        <begin position="233"/>
        <end position="246"/>
    </location>
</feature>
<dbReference type="GeneID" id="30201140"/>
<feature type="region of interest" description="Disordered" evidence="1">
    <location>
        <begin position="278"/>
        <end position="305"/>
    </location>
</feature>
<feature type="compositionally biased region" description="Polar residues" evidence="1">
    <location>
        <begin position="338"/>
        <end position="350"/>
    </location>
</feature>
<evidence type="ECO:0000256" key="1">
    <source>
        <dbReference type="SAM" id="MobiDB-lite"/>
    </source>
</evidence>
<feature type="region of interest" description="Disordered" evidence="1">
    <location>
        <begin position="80"/>
        <end position="103"/>
    </location>
</feature>
<evidence type="ECO:0000313" key="2">
    <source>
        <dbReference type="EMBL" id="ODQ57084.1"/>
    </source>
</evidence>
<dbReference type="AlphaFoldDB" id="A0A1E3NVG2"/>
<feature type="compositionally biased region" description="Low complexity" evidence="1">
    <location>
        <begin position="247"/>
        <end position="256"/>
    </location>
</feature>
<sequence length="438" mass="49204">MSLNTILRKFIQLRLSLSFRDLLPSPIIEHEAPIVPTISATIPTEIPPTEPAEDAETHLRSVPTTRVSQLRRFLDFVSRRGRRRRASTQQQQESTQQEQQHQQIAFSNSLGHESATVLAFSLSSESVNRDTNLRNPELFNFGTTVEPIQIRRDESSYHIIPLSPTRPNTRLPFNVMEDSPLSTLSDPEEIAQLPPSRIPPIEFIAQSGSELGGSGLRDSPNNYILLTDTQASEQERATSGHMRDGSSGRMSSSQSSVLTPDIQPSLFENFSIDNSSVRSMTGVSGEWDHPQLLRTSPPPRSRHRRLSLSSSFFSFRRRRDILSGTRLSTLSEGEDESSSPVPTHQPDENTLNEFTKTQRFNLIRHSLGRSRDLYKMLDIHHYSRHSNTGTPMTPSPVKAESQAHNTPTDEEILNKDLNFDSNIPIRPLAASDLDLSNI</sequence>